<evidence type="ECO:0000256" key="1">
    <source>
        <dbReference type="SAM" id="MobiDB-lite"/>
    </source>
</evidence>
<dbReference type="AlphaFoldDB" id="A0A9N9Q188"/>
<keyword evidence="3" id="KW-1185">Reference proteome</keyword>
<reference evidence="2" key="1">
    <citation type="submission" date="2021-07" db="EMBL/GenBank/DDBJ databases">
        <authorList>
            <person name="Durling M."/>
        </authorList>
    </citation>
    <scope>NUCLEOTIDE SEQUENCE</scope>
</reference>
<feature type="compositionally biased region" description="Basic and acidic residues" evidence="1">
    <location>
        <begin position="109"/>
        <end position="118"/>
    </location>
</feature>
<accession>A0A9N9Q188</accession>
<dbReference type="OrthoDB" id="10417442at2759"/>
<feature type="region of interest" description="Disordered" evidence="1">
    <location>
        <begin position="109"/>
        <end position="189"/>
    </location>
</feature>
<gene>
    <name evidence="2" type="ORF">HYALB_00009405</name>
</gene>
<proteinExistence type="predicted"/>
<feature type="compositionally biased region" description="Acidic residues" evidence="1">
    <location>
        <begin position="164"/>
        <end position="189"/>
    </location>
</feature>
<protein>
    <recommendedName>
        <fullName evidence="4">Myb-like domain-containing protein</fullName>
    </recommendedName>
</protein>
<feature type="region of interest" description="Disordered" evidence="1">
    <location>
        <begin position="1"/>
        <end position="48"/>
    </location>
</feature>
<dbReference type="EMBL" id="CAJVRM010000152">
    <property type="protein sequence ID" value="CAG8975825.1"/>
    <property type="molecule type" value="Genomic_DNA"/>
</dbReference>
<feature type="compositionally biased region" description="Basic and acidic residues" evidence="1">
    <location>
        <begin position="15"/>
        <end position="34"/>
    </location>
</feature>
<feature type="region of interest" description="Disordered" evidence="1">
    <location>
        <begin position="217"/>
        <end position="243"/>
    </location>
</feature>
<evidence type="ECO:0008006" key="4">
    <source>
        <dbReference type="Google" id="ProtNLM"/>
    </source>
</evidence>
<name>A0A9N9Q188_9HELO</name>
<organism evidence="2 3">
    <name type="scientific">Hymenoscyphus albidus</name>
    <dbReference type="NCBI Taxonomy" id="595503"/>
    <lineage>
        <taxon>Eukaryota</taxon>
        <taxon>Fungi</taxon>
        <taxon>Dikarya</taxon>
        <taxon>Ascomycota</taxon>
        <taxon>Pezizomycotina</taxon>
        <taxon>Leotiomycetes</taxon>
        <taxon>Helotiales</taxon>
        <taxon>Helotiaceae</taxon>
        <taxon>Hymenoscyphus</taxon>
    </lineage>
</organism>
<comment type="caution">
    <text evidence="2">The sequence shown here is derived from an EMBL/GenBank/DDBJ whole genome shotgun (WGS) entry which is preliminary data.</text>
</comment>
<evidence type="ECO:0000313" key="2">
    <source>
        <dbReference type="EMBL" id="CAG8975825.1"/>
    </source>
</evidence>
<dbReference type="Proteomes" id="UP000701801">
    <property type="component" value="Unassembled WGS sequence"/>
</dbReference>
<sequence length="366" mass="40720">MPKATKVVRKAGSATKKETAGKVTKDAVKKDTKATKAAKPPKISTPWSQEELELLARQSQKVQRGCTWQKCADTMNLEMKKRKKKTGTEPTRIFSSIAIQSRLRRLKIEQPELFKNDQEKEDDTIKGSLGESADAGEGPSSRVEGGEDMAIVVDSGEPDHADEGTDSDVEHDEDESMDADQDSMDVDQESLDIEQEAMDIDTDVDVSGTQETVIASSELSHDLSENLQNEFSQKEAPPSQPVLASTNEKSLQYNLSFLAAPQNITNEPLPPAMVTNADFARFAYAQAVQDRDAYASTEGQSGWEKERMEELREGVALAFERKAEAERDEAEYLEDPDSFQVYDFEPDFEPDFDAFDQLSRVMARSI</sequence>
<evidence type="ECO:0000313" key="3">
    <source>
        <dbReference type="Proteomes" id="UP000701801"/>
    </source>
</evidence>